<comment type="caution">
    <text evidence="8">The sequence shown here is derived from an EMBL/GenBank/DDBJ whole genome shotgun (WGS) entry which is preliminary data.</text>
</comment>
<feature type="domain" description="Major facilitator superfamily (MFS) profile" evidence="7">
    <location>
        <begin position="23"/>
        <end position="216"/>
    </location>
</feature>
<evidence type="ECO:0000256" key="1">
    <source>
        <dbReference type="ARBA" id="ARBA00004651"/>
    </source>
</evidence>
<evidence type="ECO:0000256" key="6">
    <source>
        <dbReference type="SAM" id="Phobius"/>
    </source>
</evidence>
<feature type="transmembrane region" description="Helical" evidence="6">
    <location>
        <begin position="177"/>
        <end position="197"/>
    </location>
</feature>
<dbReference type="InterPro" id="IPR036259">
    <property type="entry name" value="MFS_trans_sf"/>
</dbReference>
<sequence>MNMTTTSSTSSKVDLSTIRHKPIIIALMLGAMVALLNETLLGNALTVLMGEFDVTASTIQWLSTAYMLVVGVLVPITALLQQWLTTRQMFLTAMVTFLVGTLIAGVAPTFSVLLIGRIVQAIATGLISPLLMNTILIICPPEKRGATMGLIALVMMSAPAIGPTLSGIIVDSLGWRWLFYLVIPIAIISILIGMKYLQNVSEITRPKVDYLSILLS</sequence>
<keyword evidence="5 6" id="KW-0472">Membrane</keyword>
<dbReference type="PANTHER" id="PTHR42718:SF43">
    <property type="entry name" value="LINCOMYCIN RESISTANCE PROTEIN LMRB"/>
    <property type="match status" value="1"/>
</dbReference>
<evidence type="ECO:0000256" key="5">
    <source>
        <dbReference type="ARBA" id="ARBA00023136"/>
    </source>
</evidence>
<dbReference type="InterPro" id="IPR011701">
    <property type="entry name" value="MFS"/>
</dbReference>
<keyword evidence="4 6" id="KW-1133">Transmembrane helix</keyword>
<feature type="transmembrane region" description="Helical" evidence="6">
    <location>
        <begin position="21"/>
        <end position="41"/>
    </location>
</feature>
<feature type="transmembrane region" description="Helical" evidence="6">
    <location>
        <begin position="121"/>
        <end position="139"/>
    </location>
</feature>
<evidence type="ECO:0000256" key="3">
    <source>
        <dbReference type="ARBA" id="ARBA00022692"/>
    </source>
</evidence>
<dbReference type="Pfam" id="PF07690">
    <property type="entry name" value="MFS_1"/>
    <property type="match status" value="1"/>
</dbReference>
<feature type="transmembrane region" description="Helical" evidence="6">
    <location>
        <begin position="146"/>
        <end position="165"/>
    </location>
</feature>
<comment type="subcellular location">
    <subcellularLocation>
        <location evidence="1">Cell membrane</location>
        <topology evidence="1">Multi-pass membrane protein</topology>
    </subcellularLocation>
</comment>
<dbReference type="GO" id="GO:0022857">
    <property type="term" value="F:transmembrane transporter activity"/>
    <property type="evidence" value="ECO:0007669"/>
    <property type="project" value="InterPro"/>
</dbReference>
<dbReference type="AlphaFoldDB" id="A0A2M9Q7H6"/>
<dbReference type="PANTHER" id="PTHR42718">
    <property type="entry name" value="MAJOR FACILITATOR SUPERFAMILY MULTIDRUG TRANSPORTER MFSC"/>
    <property type="match status" value="1"/>
</dbReference>
<evidence type="ECO:0000313" key="8">
    <source>
        <dbReference type="EMBL" id="PJO44026.1"/>
    </source>
</evidence>
<dbReference type="EMBL" id="PHQY01000531">
    <property type="protein sequence ID" value="PJO44026.1"/>
    <property type="molecule type" value="Genomic_DNA"/>
</dbReference>
<evidence type="ECO:0000256" key="4">
    <source>
        <dbReference type="ARBA" id="ARBA00022989"/>
    </source>
</evidence>
<dbReference type="Gene3D" id="1.20.1720.10">
    <property type="entry name" value="Multidrug resistance protein D"/>
    <property type="match status" value="1"/>
</dbReference>
<evidence type="ECO:0000259" key="7">
    <source>
        <dbReference type="PROSITE" id="PS50850"/>
    </source>
</evidence>
<evidence type="ECO:0000256" key="2">
    <source>
        <dbReference type="ARBA" id="ARBA00022448"/>
    </source>
</evidence>
<name>A0A2M9Q7H6_9BACI</name>
<protein>
    <submittedName>
        <fullName evidence="8">MFS transporter</fullName>
    </submittedName>
</protein>
<feature type="transmembrane region" description="Helical" evidence="6">
    <location>
        <begin position="92"/>
        <end position="115"/>
    </location>
</feature>
<gene>
    <name evidence="8" type="ORF">CWD94_09195</name>
</gene>
<organism evidence="8 9">
    <name type="scientific">Lysinibacillus xylanilyticus</name>
    <dbReference type="NCBI Taxonomy" id="582475"/>
    <lineage>
        <taxon>Bacteria</taxon>
        <taxon>Bacillati</taxon>
        <taxon>Bacillota</taxon>
        <taxon>Bacilli</taxon>
        <taxon>Bacillales</taxon>
        <taxon>Bacillaceae</taxon>
        <taxon>Lysinibacillus</taxon>
    </lineage>
</organism>
<dbReference type="Proteomes" id="UP000232101">
    <property type="component" value="Unassembled WGS sequence"/>
</dbReference>
<proteinExistence type="predicted"/>
<dbReference type="PROSITE" id="PS50850">
    <property type="entry name" value="MFS"/>
    <property type="match status" value="1"/>
</dbReference>
<accession>A0A2M9Q7H6</accession>
<reference evidence="8 9" key="1">
    <citation type="submission" date="2017-11" db="EMBL/GenBank/DDBJ databases">
        <title>Bacterial isolate from king chilli rhizosphere.</title>
        <authorList>
            <person name="Takhelmayum P."/>
            <person name="Sarangthem I."/>
        </authorList>
    </citation>
    <scope>NUCLEOTIDE SEQUENCE [LARGE SCALE GENOMIC DNA]</scope>
    <source>
        <strain evidence="9">t26</strain>
    </source>
</reference>
<feature type="transmembrane region" description="Helical" evidence="6">
    <location>
        <begin position="61"/>
        <end position="80"/>
    </location>
</feature>
<dbReference type="SUPFAM" id="SSF103473">
    <property type="entry name" value="MFS general substrate transporter"/>
    <property type="match status" value="1"/>
</dbReference>
<keyword evidence="2" id="KW-0813">Transport</keyword>
<feature type="non-terminal residue" evidence="8">
    <location>
        <position position="216"/>
    </location>
</feature>
<keyword evidence="3 6" id="KW-0812">Transmembrane</keyword>
<evidence type="ECO:0000313" key="9">
    <source>
        <dbReference type="Proteomes" id="UP000232101"/>
    </source>
</evidence>
<dbReference type="InterPro" id="IPR020846">
    <property type="entry name" value="MFS_dom"/>
</dbReference>
<dbReference type="RefSeq" id="WP_157804168.1">
    <property type="nucleotide sequence ID" value="NZ_PHQY01000531.1"/>
</dbReference>
<dbReference type="GO" id="GO:0005886">
    <property type="term" value="C:plasma membrane"/>
    <property type="evidence" value="ECO:0007669"/>
    <property type="project" value="UniProtKB-SubCell"/>
</dbReference>